<keyword evidence="2" id="KW-0342">GTP-binding</keyword>
<dbReference type="AlphaFoldDB" id="A0AA37LX56"/>
<dbReference type="GO" id="GO:0005525">
    <property type="term" value="F:GTP binding"/>
    <property type="evidence" value="ECO:0007669"/>
    <property type="project" value="UniProtKB-KW"/>
</dbReference>
<dbReference type="EMBL" id="BPPX01000035">
    <property type="protein sequence ID" value="GJC88750.1"/>
    <property type="molecule type" value="Genomic_DNA"/>
</dbReference>
<accession>A0AA37LX56</accession>
<dbReference type="SUPFAM" id="SSF52540">
    <property type="entry name" value="P-loop containing nucleoside triphosphate hydrolases"/>
    <property type="match status" value="1"/>
</dbReference>
<dbReference type="GO" id="GO:0003924">
    <property type="term" value="F:GTPase activity"/>
    <property type="evidence" value="ECO:0007669"/>
    <property type="project" value="InterPro"/>
</dbReference>
<organism evidence="3 4">
    <name type="scientific">Colletotrichum liriopes</name>
    <dbReference type="NCBI Taxonomy" id="708192"/>
    <lineage>
        <taxon>Eukaryota</taxon>
        <taxon>Fungi</taxon>
        <taxon>Dikarya</taxon>
        <taxon>Ascomycota</taxon>
        <taxon>Pezizomycotina</taxon>
        <taxon>Sordariomycetes</taxon>
        <taxon>Hypocreomycetidae</taxon>
        <taxon>Glomerellales</taxon>
        <taxon>Glomerellaceae</taxon>
        <taxon>Colletotrichum</taxon>
        <taxon>Colletotrichum spaethianum species complex</taxon>
    </lineage>
</organism>
<proteinExistence type="predicted"/>
<dbReference type="InterPro" id="IPR006689">
    <property type="entry name" value="Small_GTPase_ARF/SAR"/>
</dbReference>
<evidence type="ECO:0000313" key="4">
    <source>
        <dbReference type="Proteomes" id="UP001055172"/>
    </source>
</evidence>
<keyword evidence="4" id="KW-1185">Reference proteome</keyword>
<evidence type="ECO:0000313" key="3">
    <source>
        <dbReference type="EMBL" id="GJC88750.1"/>
    </source>
</evidence>
<evidence type="ECO:0000256" key="2">
    <source>
        <dbReference type="ARBA" id="ARBA00023134"/>
    </source>
</evidence>
<keyword evidence="1" id="KW-0547">Nucleotide-binding</keyword>
<dbReference type="Gene3D" id="3.40.50.300">
    <property type="entry name" value="P-loop containing nucleotide triphosphate hydrolases"/>
    <property type="match status" value="1"/>
</dbReference>
<dbReference type="Proteomes" id="UP001055172">
    <property type="component" value="Unassembled WGS sequence"/>
</dbReference>
<protein>
    <submittedName>
        <fullName evidence="3">Uncharacterized protein</fullName>
    </submittedName>
</protein>
<name>A0AA37LX56_9PEZI</name>
<gene>
    <name evidence="3" type="ORF">ColLi_11588</name>
</gene>
<sequence>MHRLMQGAKEVERVPPNYIAGQLIETFRFKNGSTYELMSFGVQNTLGSNHPQKADFAVLVIDVNGQDRLPEAVEELSISLSFIRNETECRAMWILLNKQDLVPDALREQYVDKARRGLASVTARWAGDWTVRIVDTPGLSAHTNDGMQAVVDEIAVFLKNREGTGPLRHAIEKVQDPQGSVPLDHKLSEARILETNEAAPSSDAFWRSILDCTIESWDHYNHLRVGYFVMLEAADVGKGMVACSDMFVLLLKRLREADSKEFPKSPHR</sequence>
<dbReference type="InterPro" id="IPR027417">
    <property type="entry name" value="P-loop_NTPase"/>
</dbReference>
<reference evidence="3 4" key="1">
    <citation type="submission" date="2021-07" db="EMBL/GenBank/DDBJ databases">
        <title>Genome data of Colletotrichum spaethianum.</title>
        <authorList>
            <person name="Utami Y.D."/>
            <person name="Hiruma K."/>
        </authorList>
    </citation>
    <scope>NUCLEOTIDE SEQUENCE [LARGE SCALE GENOMIC DNA]</scope>
    <source>
        <strain evidence="3 4">MAFF 242679</strain>
    </source>
</reference>
<comment type="caution">
    <text evidence="3">The sequence shown here is derived from an EMBL/GenBank/DDBJ whole genome shotgun (WGS) entry which is preliminary data.</text>
</comment>
<evidence type="ECO:0000256" key="1">
    <source>
        <dbReference type="ARBA" id="ARBA00022741"/>
    </source>
</evidence>
<dbReference type="Pfam" id="PF00025">
    <property type="entry name" value="Arf"/>
    <property type="match status" value="1"/>
</dbReference>